<dbReference type="KEGG" id="red:roselon_01336"/>
<dbReference type="PANTHER" id="PTHR30034">
    <property type="entry name" value="FLAGELLAR MOTOR SWITCH PROTEIN FLIM"/>
    <property type="match status" value="1"/>
</dbReference>
<keyword evidence="4" id="KW-1185">Reference proteome</keyword>
<dbReference type="SUPFAM" id="SSF101801">
    <property type="entry name" value="Surface presentation of antigens (SPOA)"/>
    <property type="match status" value="1"/>
</dbReference>
<dbReference type="GO" id="GO:0050918">
    <property type="term" value="P:positive chemotaxis"/>
    <property type="evidence" value="ECO:0007669"/>
    <property type="project" value="TreeGrafter"/>
</dbReference>
<dbReference type="GO" id="GO:0009425">
    <property type="term" value="C:bacterial-type flagellum basal body"/>
    <property type="evidence" value="ECO:0007669"/>
    <property type="project" value="InterPro"/>
</dbReference>
<comment type="similarity">
    <text evidence="1">Belongs to the FliN/MopA/SpaO family.</text>
</comment>
<dbReference type="GO" id="GO:0071978">
    <property type="term" value="P:bacterial-type flagellum-dependent swarming motility"/>
    <property type="evidence" value="ECO:0007669"/>
    <property type="project" value="TreeGrafter"/>
</dbReference>
<sequence length="95" mass="10252">MPDMPKAAALRSHSLHGLPIEIRVYVGRARPRLGEMMSMEPDTVLPLDSRVDDKVGLFVGDRLIAEGELVELDGARAGQLAVRITDMADRADAGA</sequence>
<accession>W8RRB4</accession>
<dbReference type="OrthoDB" id="9790303at2"/>
<feature type="domain" description="Flagellar motor switch protein FliN-like C-terminal" evidence="2">
    <location>
        <begin position="15"/>
        <end position="88"/>
    </location>
</feature>
<dbReference type="InterPro" id="IPR001543">
    <property type="entry name" value="FliN-like_C"/>
</dbReference>
<dbReference type="GO" id="GO:0003774">
    <property type="term" value="F:cytoskeletal motor activity"/>
    <property type="evidence" value="ECO:0007669"/>
    <property type="project" value="InterPro"/>
</dbReference>
<dbReference type="EMBL" id="CP004372">
    <property type="protein sequence ID" value="AHM03724.1"/>
    <property type="molecule type" value="Genomic_DNA"/>
</dbReference>
<dbReference type="STRING" id="1294273.roselon_01336"/>
<evidence type="ECO:0000313" key="4">
    <source>
        <dbReference type="Proteomes" id="UP000019593"/>
    </source>
</evidence>
<dbReference type="PRINTS" id="PR00956">
    <property type="entry name" value="FLGMOTORFLIN"/>
</dbReference>
<keyword evidence="3" id="KW-0966">Cell projection</keyword>
<organism evidence="3 4">
    <name type="scientific">Roseicyclus elongatus DSM 19469</name>
    <dbReference type="NCBI Taxonomy" id="1294273"/>
    <lineage>
        <taxon>Bacteria</taxon>
        <taxon>Pseudomonadati</taxon>
        <taxon>Pseudomonadota</taxon>
        <taxon>Alphaproteobacteria</taxon>
        <taxon>Rhodobacterales</taxon>
        <taxon>Roseobacteraceae</taxon>
        <taxon>Roseicyclus</taxon>
    </lineage>
</organism>
<dbReference type="RefSeq" id="WP_156945870.1">
    <property type="nucleotide sequence ID" value="NZ_CP004372.1"/>
</dbReference>
<evidence type="ECO:0000259" key="2">
    <source>
        <dbReference type="Pfam" id="PF01052"/>
    </source>
</evidence>
<proteinExistence type="inferred from homology"/>
<dbReference type="eggNOG" id="COG1886">
    <property type="taxonomic scope" value="Bacteria"/>
</dbReference>
<evidence type="ECO:0000256" key="1">
    <source>
        <dbReference type="ARBA" id="ARBA00009226"/>
    </source>
</evidence>
<protein>
    <submittedName>
        <fullName evidence="3">Flagellar motor switch protein FliN</fullName>
    </submittedName>
</protein>
<evidence type="ECO:0000313" key="3">
    <source>
        <dbReference type="EMBL" id="AHM03724.1"/>
    </source>
</evidence>
<dbReference type="PANTHER" id="PTHR30034:SF6">
    <property type="entry name" value="YOP PROTEINS TRANSLOCATION PROTEIN Q"/>
    <property type="match status" value="1"/>
</dbReference>
<reference evidence="3 4" key="1">
    <citation type="submission" date="2013-03" db="EMBL/GenBank/DDBJ databases">
        <authorList>
            <person name="Fiebig A."/>
            <person name="Goeker M."/>
            <person name="Klenk H.-P.P."/>
        </authorList>
    </citation>
    <scope>NUCLEOTIDE SEQUENCE [LARGE SCALE GENOMIC DNA]</scope>
    <source>
        <strain evidence="4">DSM 19469</strain>
    </source>
</reference>
<dbReference type="Pfam" id="PF01052">
    <property type="entry name" value="FliMN_C"/>
    <property type="match status" value="1"/>
</dbReference>
<dbReference type="HOGENOM" id="CLU_097058_4_2_5"/>
<dbReference type="Proteomes" id="UP000019593">
    <property type="component" value="Chromosome"/>
</dbReference>
<name>W8RRB4_9RHOB</name>
<dbReference type="InterPro" id="IPR001172">
    <property type="entry name" value="FliN_T3SS_HrcQb"/>
</dbReference>
<keyword evidence="3" id="KW-0282">Flagellum</keyword>
<dbReference type="Gene3D" id="2.30.330.10">
    <property type="entry name" value="SpoA-like"/>
    <property type="match status" value="1"/>
</dbReference>
<keyword evidence="3" id="KW-0969">Cilium</keyword>
<gene>
    <name evidence="3" type="ORF">roselon_01336</name>
</gene>
<dbReference type="InterPro" id="IPR036429">
    <property type="entry name" value="SpoA-like_sf"/>
</dbReference>
<dbReference type="AlphaFoldDB" id="W8RRB4"/>